<sequence>MQNQDNNDNINIERRVKINQMQRNVRRGKERLKWFRCWVRLFMIMVLIFAAYKVYKLPQWYLNKNIFSSASNNTLKIVGNSITPTYRIISILRQTPVPQRPIYLFNTSKIEKEIEKLPPIKEVYIQRLWFPARLNIMVVERRPILSISPDPKVAPIAFFAEGGKLIGRDYLPLKNVEKTILVLTYGTKGDDYRTWDEKRIKKIETIVHAMEQFSGQPVEYIDLRNPKDIYIKLPQVNVRLGELDYMALSRVRNISAILPQIKTLNKKIKYIDLRWEDTQYIKLEE</sequence>
<dbReference type="InterPro" id="IPR026579">
    <property type="entry name" value="FtsQ"/>
</dbReference>
<keyword evidence="1" id="KW-1003">Cell membrane</keyword>
<reference evidence="8" key="2">
    <citation type="journal article" date="2021" name="PeerJ">
        <title>Extensive microbial diversity within the chicken gut microbiome revealed by metagenomics and culture.</title>
        <authorList>
            <person name="Gilroy R."/>
            <person name="Ravi A."/>
            <person name="Getino M."/>
            <person name="Pursley I."/>
            <person name="Horton D.L."/>
            <person name="Alikhan N.F."/>
            <person name="Baker D."/>
            <person name="Gharbi K."/>
            <person name="Hall N."/>
            <person name="Watson M."/>
            <person name="Adriaenssens E.M."/>
            <person name="Foster-Nyarko E."/>
            <person name="Jarju S."/>
            <person name="Secka A."/>
            <person name="Antonio M."/>
            <person name="Oren A."/>
            <person name="Chaudhuri R.R."/>
            <person name="La Ragione R."/>
            <person name="Hildebrand F."/>
            <person name="Pallen M.J."/>
        </authorList>
    </citation>
    <scope>NUCLEOTIDE SEQUENCE</scope>
    <source>
        <strain evidence="8">CHK154-7741</strain>
    </source>
</reference>
<keyword evidence="4 6" id="KW-1133">Transmembrane helix</keyword>
<dbReference type="Gene3D" id="3.10.20.310">
    <property type="entry name" value="membrane protein fhac"/>
    <property type="match status" value="1"/>
</dbReference>
<comment type="caution">
    <text evidence="8">The sequence shown here is derived from an EMBL/GenBank/DDBJ whole genome shotgun (WGS) entry which is preliminary data.</text>
</comment>
<evidence type="ECO:0000256" key="5">
    <source>
        <dbReference type="ARBA" id="ARBA00023306"/>
    </source>
</evidence>
<evidence type="ECO:0000313" key="8">
    <source>
        <dbReference type="EMBL" id="HIU92688.1"/>
    </source>
</evidence>
<dbReference type="AlphaFoldDB" id="A0A9D1N104"/>
<evidence type="ECO:0000256" key="3">
    <source>
        <dbReference type="ARBA" id="ARBA00022692"/>
    </source>
</evidence>
<keyword evidence="6" id="KW-0472">Membrane</keyword>
<feature type="transmembrane region" description="Helical" evidence="6">
    <location>
        <begin position="37"/>
        <end position="55"/>
    </location>
</feature>
<evidence type="ECO:0000256" key="6">
    <source>
        <dbReference type="SAM" id="Phobius"/>
    </source>
</evidence>
<accession>A0A9D1N104</accession>
<evidence type="ECO:0000313" key="9">
    <source>
        <dbReference type="Proteomes" id="UP000886748"/>
    </source>
</evidence>
<evidence type="ECO:0000256" key="4">
    <source>
        <dbReference type="ARBA" id="ARBA00022989"/>
    </source>
</evidence>
<evidence type="ECO:0000256" key="1">
    <source>
        <dbReference type="ARBA" id="ARBA00022475"/>
    </source>
</evidence>
<dbReference type="PANTHER" id="PTHR35851:SF1">
    <property type="entry name" value="CELL DIVISION PROTEIN FTSQ"/>
    <property type="match status" value="1"/>
</dbReference>
<feature type="domain" description="POTRA" evidence="7">
    <location>
        <begin position="74"/>
        <end position="141"/>
    </location>
</feature>
<keyword evidence="2" id="KW-0132">Cell division</keyword>
<dbReference type="Proteomes" id="UP000886748">
    <property type="component" value="Unassembled WGS sequence"/>
</dbReference>
<name>A0A9D1N104_9CLOT</name>
<gene>
    <name evidence="8" type="ORF">IAD26_06080</name>
</gene>
<organism evidence="8 9">
    <name type="scientific">Candidatus Limenecus avicola</name>
    <dbReference type="NCBI Taxonomy" id="2840847"/>
    <lineage>
        <taxon>Bacteria</taxon>
        <taxon>Bacillati</taxon>
        <taxon>Bacillota</taxon>
        <taxon>Clostridia</taxon>
        <taxon>Eubacteriales</taxon>
        <taxon>Clostridiaceae</taxon>
        <taxon>Clostridiaceae incertae sedis</taxon>
        <taxon>Candidatus Limenecus</taxon>
    </lineage>
</organism>
<dbReference type="EMBL" id="DVOD01000046">
    <property type="protein sequence ID" value="HIU92688.1"/>
    <property type="molecule type" value="Genomic_DNA"/>
</dbReference>
<evidence type="ECO:0000259" key="7">
    <source>
        <dbReference type="Pfam" id="PF08478"/>
    </source>
</evidence>
<protein>
    <submittedName>
        <fullName evidence="8">FtsQ-type POTRA domain-containing protein</fullName>
    </submittedName>
</protein>
<keyword evidence="5" id="KW-0131">Cell cycle</keyword>
<keyword evidence="3 6" id="KW-0812">Transmembrane</keyword>
<reference evidence="8" key="1">
    <citation type="submission" date="2020-10" db="EMBL/GenBank/DDBJ databases">
        <authorList>
            <person name="Gilroy R."/>
        </authorList>
    </citation>
    <scope>NUCLEOTIDE SEQUENCE</scope>
    <source>
        <strain evidence="8">CHK154-7741</strain>
    </source>
</reference>
<proteinExistence type="predicted"/>
<dbReference type="GO" id="GO:0090529">
    <property type="term" value="P:cell septum assembly"/>
    <property type="evidence" value="ECO:0007669"/>
    <property type="project" value="InterPro"/>
</dbReference>
<evidence type="ECO:0000256" key="2">
    <source>
        <dbReference type="ARBA" id="ARBA00022618"/>
    </source>
</evidence>
<dbReference type="Pfam" id="PF08478">
    <property type="entry name" value="POTRA_1"/>
    <property type="match status" value="1"/>
</dbReference>
<dbReference type="PANTHER" id="PTHR35851">
    <property type="entry name" value="CELL DIVISION PROTEIN FTSQ"/>
    <property type="match status" value="1"/>
</dbReference>
<dbReference type="InterPro" id="IPR013685">
    <property type="entry name" value="POTRA_FtsQ_type"/>
</dbReference>